<evidence type="ECO:0000256" key="1">
    <source>
        <dbReference type="SAM" id="SignalP"/>
    </source>
</evidence>
<sequence>MKMLLLSLLLALAAPARAAAPDLQAVVHYETVSLGADGVEKTIRYREKLVRQNGHVWRERLNAGAPHRHDDDGHQHLDFAAAPRHVWLDAQGRPQLEFIHAGKKERIQAAPREWSDVGFNGSWAQASQLVDISQLRGFSLRQEEKDVARYSKTSAQGSKTLRWSQRWQLPLEVEVRSADGRQRETIRVSPQALAAGTVPPWRQYARWPARDYLDTLD</sequence>
<keyword evidence="3" id="KW-1185">Reference proteome</keyword>
<reference evidence="2 3" key="1">
    <citation type="submission" date="2021-05" db="EMBL/GenBank/DDBJ databases">
        <title>Draft Whole Genome Sequencing Of Biosensor Chromobacterium violaceum Strain CV026 Reveals A Regulatory RNA In Chromobacterium violaceum Phenotype Regulatory Network.</title>
        <authorList>
            <person name="Hong K.W."/>
            <person name="Chan K.G."/>
            <person name="Chang C.-Y."/>
        </authorList>
    </citation>
    <scope>NUCLEOTIDE SEQUENCE [LARGE SCALE GENOMIC DNA]</scope>
    <source>
        <strain evidence="2 3">ATCC 31532</strain>
    </source>
</reference>
<accession>A0ABS7F9W7</accession>
<gene>
    <name evidence="2" type="ORF">KIF53_04485</name>
</gene>
<comment type="caution">
    <text evidence="2">The sequence shown here is derived from an EMBL/GenBank/DDBJ whole genome shotgun (WGS) entry which is preliminary data.</text>
</comment>
<dbReference type="Proteomes" id="UP000711178">
    <property type="component" value="Unassembled WGS sequence"/>
</dbReference>
<keyword evidence="1" id="KW-0732">Signal</keyword>
<name>A0ABS7F9W7_9NEIS</name>
<feature type="signal peptide" evidence="1">
    <location>
        <begin position="1"/>
        <end position="18"/>
    </location>
</feature>
<evidence type="ECO:0000313" key="2">
    <source>
        <dbReference type="EMBL" id="MBW8286880.1"/>
    </source>
</evidence>
<protein>
    <recommendedName>
        <fullName evidence="4">DUF3108 domain-containing protein</fullName>
    </recommendedName>
</protein>
<feature type="chain" id="PRO_5046663230" description="DUF3108 domain-containing protein" evidence="1">
    <location>
        <begin position="19"/>
        <end position="217"/>
    </location>
</feature>
<organism evidence="2 3">
    <name type="scientific">Chromobacterium subtsugae</name>
    <dbReference type="NCBI Taxonomy" id="251747"/>
    <lineage>
        <taxon>Bacteria</taxon>
        <taxon>Pseudomonadati</taxon>
        <taxon>Pseudomonadota</taxon>
        <taxon>Betaproteobacteria</taxon>
        <taxon>Neisseriales</taxon>
        <taxon>Chromobacteriaceae</taxon>
        <taxon>Chromobacterium</taxon>
    </lineage>
</organism>
<proteinExistence type="predicted"/>
<evidence type="ECO:0000313" key="3">
    <source>
        <dbReference type="Proteomes" id="UP000711178"/>
    </source>
</evidence>
<dbReference type="RefSeq" id="WP_043575296.1">
    <property type="nucleotide sequence ID" value="NZ_CP142381.1"/>
</dbReference>
<dbReference type="EMBL" id="JAHDTB010000002">
    <property type="protein sequence ID" value="MBW8286880.1"/>
    <property type="molecule type" value="Genomic_DNA"/>
</dbReference>
<dbReference type="GeneID" id="89686945"/>
<evidence type="ECO:0008006" key="4">
    <source>
        <dbReference type="Google" id="ProtNLM"/>
    </source>
</evidence>